<feature type="domain" description="N-acetyltransferase" evidence="1">
    <location>
        <begin position="67"/>
        <end position="202"/>
    </location>
</feature>
<comment type="caution">
    <text evidence="2">The sequence shown here is derived from an EMBL/GenBank/DDBJ whole genome shotgun (WGS) entry which is preliminary data.</text>
</comment>
<keyword evidence="3" id="KW-1185">Reference proteome</keyword>
<protein>
    <recommendedName>
        <fullName evidence="1">N-acetyltransferase domain-containing protein</fullName>
    </recommendedName>
</protein>
<organism evidence="2 3">
    <name type="scientific">Cherax quadricarinatus</name>
    <name type="common">Australian red claw crayfish</name>
    <dbReference type="NCBI Taxonomy" id="27406"/>
    <lineage>
        <taxon>Eukaryota</taxon>
        <taxon>Metazoa</taxon>
        <taxon>Ecdysozoa</taxon>
        <taxon>Arthropoda</taxon>
        <taxon>Crustacea</taxon>
        <taxon>Multicrustacea</taxon>
        <taxon>Malacostraca</taxon>
        <taxon>Eumalacostraca</taxon>
        <taxon>Eucarida</taxon>
        <taxon>Decapoda</taxon>
        <taxon>Pleocyemata</taxon>
        <taxon>Astacidea</taxon>
        <taxon>Parastacoidea</taxon>
        <taxon>Parastacidae</taxon>
        <taxon>Cherax</taxon>
    </lineage>
</organism>
<dbReference type="GO" id="GO:0008080">
    <property type="term" value="F:N-acetyltransferase activity"/>
    <property type="evidence" value="ECO:0007669"/>
    <property type="project" value="TreeGrafter"/>
</dbReference>
<gene>
    <name evidence="2" type="ORF">OTU49_008786</name>
</gene>
<evidence type="ECO:0000313" key="3">
    <source>
        <dbReference type="Proteomes" id="UP001445076"/>
    </source>
</evidence>
<reference evidence="2 3" key="1">
    <citation type="journal article" date="2024" name="BMC Genomics">
        <title>Genome assembly of redclaw crayfish (Cherax quadricarinatus) provides insights into its immune adaptation and hypoxia tolerance.</title>
        <authorList>
            <person name="Liu Z."/>
            <person name="Zheng J."/>
            <person name="Li H."/>
            <person name="Fang K."/>
            <person name="Wang S."/>
            <person name="He J."/>
            <person name="Zhou D."/>
            <person name="Weng S."/>
            <person name="Chi M."/>
            <person name="Gu Z."/>
            <person name="He J."/>
            <person name="Li F."/>
            <person name="Wang M."/>
        </authorList>
    </citation>
    <scope>NUCLEOTIDE SEQUENCE [LARGE SCALE GENOMIC DNA]</scope>
    <source>
        <strain evidence="2">ZL_2023a</strain>
    </source>
</reference>
<dbReference type="SUPFAM" id="SSF55729">
    <property type="entry name" value="Acyl-CoA N-acyltransferases (Nat)"/>
    <property type="match status" value="1"/>
</dbReference>
<dbReference type="PANTHER" id="PTHR20905:SF1">
    <property type="entry name" value="AT07410P-RELATED"/>
    <property type="match status" value="1"/>
</dbReference>
<dbReference type="Gene3D" id="3.40.630.30">
    <property type="match status" value="1"/>
</dbReference>
<name>A0AAW0WBW4_CHEQU</name>
<dbReference type="CDD" id="cd04301">
    <property type="entry name" value="NAT_SF"/>
    <property type="match status" value="1"/>
</dbReference>
<dbReference type="PROSITE" id="PS51186">
    <property type="entry name" value="GNAT"/>
    <property type="match status" value="1"/>
</dbReference>
<dbReference type="InterPro" id="IPR016181">
    <property type="entry name" value="Acyl_CoA_acyltransferase"/>
</dbReference>
<dbReference type="AlphaFoldDB" id="A0AAW0WBW4"/>
<dbReference type="Proteomes" id="UP001445076">
    <property type="component" value="Unassembled WGS sequence"/>
</dbReference>
<feature type="non-terminal residue" evidence="2">
    <location>
        <position position="1"/>
    </location>
</feature>
<dbReference type="Pfam" id="PF00583">
    <property type="entry name" value="Acetyltransf_1"/>
    <property type="match status" value="1"/>
</dbReference>
<dbReference type="PANTHER" id="PTHR20905">
    <property type="entry name" value="N-ACETYLTRANSFERASE-RELATED"/>
    <property type="match status" value="1"/>
</dbReference>
<accession>A0AAW0WBW4</accession>
<sequence length="218" mass="24394">LNMAGDLENTELVMLTPGDFEEVSQLMEHHFLKRNPLCIAAKETTPACYGESLDVIMKLTLDSGLSVGAREKKTKKLVAILLATKRVDRLRKNDSHKLRKQQCVVHSVLAMINVDAAKLESITSYLCLEFVCVHPDYTGRGLARTMIQKVLNMDRECGVEAVCVQVANASVDRICSRLGFETVKSLDLKTIADEFGLDLSLIPQEETIIKLMIKRWTD</sequence>
<proteinExistence type="predicted"/>
<evidence type="ECO:0000313" key="2">
    <source>
        <dbReference type="EMBL" id="KAK8729358.1"/>
    </source>
</evidence>
<dbReference type="EMBL" id="JARKIK010000068">
    <property type="protein sequence ID" value="KAK8729358.1"/>
    <property type="molecule type" value="Genomic_DNA"/>
</dbReference>
<evidence type="ECO:0000259" key="1">
    <source>
        <dbReference type="PROSITE" id="PS51186"/>
    </source>
</evidence>
<dbReference type="InterPro" id="IPR000182">
    <property type="entry name" value="GNAT_dom"/>
</dbReference>